<reference evidence="2" key="1">
    <citation type="journal article" date="2020" name="Stud. Mycol.">
        <title>101 Dothideomycetes genomes: a test case for predicting lifestyles and emergence of pathogens.</title>
        <authorList>
            <person name="Haridas S."/>
            <person name="Albert R."/>
            <person name="Binder M."/>
            <person name="Bloem J."/>
            <person name="Labutti K."/>
            <person name="Salamov A."/>
            <person name="Andreopoulos B."/>
            <person name="Baker S."/>
            <person name="Barry K."/>
            <person name="Bills G."/>
            <person name="Bluhm B."/>
            <person name="Cannon C."/>
            <person name="Castanera R."/>
            <person name="Culley D."/>
            <person name="Daum C."/>
            <person name="Ezra D."/>
            <person name="Gonzalez J."/>
            <person name="Henrissat B."/>
            <person name="Kuo A."/>
            <person name="Liang C."/>
            <person name="Lipzen A."/>
            <person name="Lutzoni F."/>
            <person name="Magnuson J."/>
            <person name="Mondo S."/>
            <person name="Nolan M."/>
            <person name="Ohm R."/>
            <person name="Pangilinan J."/>
            <person name="Park H.-J."/>
            <person name="Ramirez L."/>
            <person name="Alfaro M."/>
            <person name="Sun H."/>
            <person name="Tritt A."/>
            <person name="Yoshinaga Y."/>
            <person name="Zwiers L.-H."/>
            <person name="Turgeon B."/>
            <person name="Goodwin S."/>
            <person name="Spatafora J."/>
            <person name="Crous P."/>
            <person name="Grigoriev I."/>
        </authorList>
    </citation>
    <scope>NUCLEOTIDE SEQUENCE</scope>
    <source>
        <strain evidence="2">Tuck. ex Michener</strain>
    </source>
</reference>
<evidence type="ECO:0000256" key="1">
    <source>
        <dbReference type="SAM" id="SignalP"/>
    </source>
</evidence>
<proteinExistence type="predicted"/>
<protein>
    <submittedName>
        <fullName evidence="2">Uncharacterized protein</fullName>
    </submittedName>
</protein>
<organism evidence="2 3">
    <name type="scientific">Viridothelium virens</name>
    <name type="common">Speckled blister lichen</name>
    <name type="synonym">Trypethelium virens</name>
    <dbReference type="NCBI Taxonomy" id="1048519"/>
    <lineage>
        <taxon>Eukaryota</taxon>
        <taxon>Fungi</taxon>
        <taxon>Dikarya</taxon>
        <taxon>Ascomycota</taxon>
        <taxon>Pezizomycotina</taxon>
        <taxon>Dothideomycetes</taxon>
        <taxon>Dothideomycetes incertae sedis</taxon>
        <taxon>Trypetheliales</taxon>
        <taxon>Trypetheliaceae</taxon>
        <taxon>Viridothelium</taxon>
    </lineage>
</organism>
<name>A0A6A6HIS1_VIRVR</name>
<dbReference type="OrthoDB" id="10384415at2759"/>
<feature type="chain" id="PRO_5025664150" evidence="1">
    <location>
        <begin position="20"/>
        <end position="126"/>
    </location>
</feature>
<gene>
    <name evidence="2" type="ORF">EV356DRAFT_510722</name>
</gene>
<keyword evidence="3" id="KW-1185">Reference proteome</keyword>
<accession>A0A6A6HIS1</accession>
<keyword evidence="1" id="KW-0732">Signal</keyword>
<feature type="signal peptide" evidence="1">
    <location>
        <begin position="1"/>
        <end position="19"/>
    </location>
</feature>
<dbReference type="AlphaFoldDB" id="A0A6A6HIS1"/>
<dbReference type="EMBL" id="ML991779">
    <property type="protein sequence ID" value="KAF2237718.1"/>
    <property type="molecule type" value="Genomic_DNA"/>
</dbReference>
<evidence type="ECO:0000313" key="3">
    <source>
        <dbReference type="Proteomes" id="UP000800092"/>
    </source>
</evidence>
<evidence type="ECO:0000313" key="2">
    <source>
        <dbReference type="EMBL" id="KAF2237718.1"/>
    </source>
</evidence>
<dbReference type="Proteomes" id="UP000800092">
    <property type="component" value="Unassembled WGS sequence"/>
</dbReference>
<sequence>MQLSTVLALLPVLASSALAAPLEARQSSTYGWSVSFFNDASCSGTADLTTTAGDDDYFDCQAAGSGPWANGTFFGAKASADGYCHIKFFADTTCTSQVGDEINGVASACIDNPSGGIMAYSASCYR</sequence>